<dbReference type="InterPro" id="IPR011050">
    <property type="entry name" value="Pectin_lyase_fold/virulence"/>
</dbReference>
<dbReference type="InterPro" id="IPR012334">
    <property type="entry name" value="Pectin_lyas_fold"/>
</dbReference>
<evidence type="ECO:0000256" key="8">
    <source>
        <dbReference type="ARBA" id="ARBA00023180"/>
    </source>
</evidence>
<organism evidence="18 19">
    <name type="scientific">Venturia nashicola</name>
    <dbReference type="NCBI Taxonomy" id="86259"/>
    <lineage>
        <taxon>Eukaryota</taxon>
        <taxon>Fungi</taxon>
        <taxon>Dikarya</taxon>
        <taxon>Ascomycota</taxon>
        <taxon>Pezizomycotina</taxon>
        <taxon>Dothideomycetes</taxon>
        <taxon>Pleosporomycetidae</taxon>
        <taxon>Venturiales</taxon>
        <taxon>Venturiaceae</taxon>
        <taxon>Venturia</taxon>
    </lineage>
</organism>
<evidence type="ECO:0000256" key="5">
    <source>
        <dbReference type="ARBA" id="ARBA00022737"/>
    </source>
</evidence>
<dbReference type="GO" id="GO:0071555">
    <property type="term" value="P:cell wall organization"/>
    <property type="evidence" value="ECO:0007669"/>
    <property type="project" value="UniProtKB-KW"/>
</dbReference>
<comment type="similarity">
    <text evidence="2 16">Belongs to the glycosyl hydrolase 28 family.</text>
</comment>
<evidence type="ECO:0000313" key="19">
    <source>
        <dbReference type="Proteomes" id="UP000298493"/>
    </source>
</evidence>
<dbReference type="AlphaFoldDB" id="A0A4Z1P3H1"/>
<reference evidence="18 19" key="1">
    <citation type="submission" date="2019-04" db="EMBL/GenBank/DDBJ databases">
        <title>High contiguity whole genome sequence and gene annotation resource for two Venturia nashicola isolates.</title>
        <authorList>
            <person name="Prokchorchik M."/>
            <person name="Won K."/>
            <person name="Lee Y."/>
            <person name="Choi E.D."/>
            <person name="Segonzac C."/>
            <person name="Sohn K.H."/>
        </authorList>
    </citation>
    <scope>NUCLEOTIDE SEQUENCE [LARGE SCALE GENOMIC DNA]</scope>
    <source>
        <strain evidence="18 19">PRI2</strain>
    </source>
</reference>
<protein>
    <recommendedName>
        <fullName evidence="12">galacturonan 1,4-alpha-galacturonidase</fullName>
        <ecNumber evidence="12">3.2.1.67</ecNumber>
    </recommendedName>
    <alternativeName>
        <fullName evidence="13">Galacturan 1,4-alpha-galacturonidase C</fullName>
    </alternativeName>
    <alternativeName>
        <fullName evidence="14">Poly(1,4-alpha-D-galacturonide)galacturonohydrolase C</fullName>
    </alternativeName>
</protein>
<dbReference type="EMBL" id="SNSC02000008">
    <property type="protein sequence ID" value="TID22008.1"/>
    <property type="molecule type" value="Genomic_DNA"/>
</dbReference>
<dbReference type="Pfam" id="PF00295">
    <property type="entry name" value="Glyco_hydro_28"/>
    <property type="match status" value="1"/>
</dbReference>
<comment type="function">
    <text evidence="11">Specific in hydrolyzing the terminal glycosidic bond of polygalacturonic acid and oligogalacturonates.</text>
</comment>
<keyword evidence="3" id="KW-0964">Secreted</keyword>
<dbReference type="GO" id="GO:0005576">
    <property type="term" value="C:extracellular region"/>
    <property type="evidence" value="ECO:0007669"/>
    <property type="project" value="UniProtKB-SubCell"/>
</dbReference>
<keyword evidence="6 16" id="KW-0378">Hydrolase</keyword>
<dbReference type="InterPro" id="IPR000743">
    <property type="entry name" value="Glyco_hydro_28"/>
</dbReference>
<evidence type="ECO:0000256" key="3">
    <source>
        <dbReference type="ARBA" id="ARBA00022525"/>
    </source>
</evidence>
<keyword evidence="4 17" id="KW-0732">Signal</keyword>
<dbReference type="OrthoDB" id="187139at2759"/>
<dbReference type="GO" id="GO:0047911">
    <property type="term" value="F:galacturan 1,4-alpha-galacturonidase activity"/>
    <property type="evidence" value="ECO:0007669"/>
    <property type="project" value="UniProtKB-EC"/>
</dbReference>
<evidence type="ECO:0000256" key="14">
    <source>
        <dbReference type="ARBA" id="ARBA00042262"/>
    </source>
</evidence>
<evidence type="ECO:0000256" key="7">
    <source>
        <dbReference type="ARBA" id="ARBA00023157"/>
    </source>
</evidence>
<keyword evidence="10" id="KW-0961">Cell wall biogenesis/degradation</keyword>
<proteinExistence type="inferred from homology"/>
<comment type="catalytic activity">
    <reaction evidence="15">
        <text>[(1-&gt;4)-alpha-D-galacturonosyl](n) + H2O = alpha-D-galacturonate + [(1-&gt;4)-alpha-D-galacturonosyl](n-1)</text>
        <dbReference type="Rhea" id="RHEA:14117"/>
        <dbReference type="Rhea" id="RHEA-COMP:14570"/>
        <dbReference type="Rhea" id="RHEA-COMP:14572"/>
        <dbReference type="ChEBI" id="CHEBI:15377"/>
        <dbReference type="ChEBI" id="CHEBI:58658"/>
        <dbReference type="ChEBI" id="CHEBI:140523"/>
        <dbReference type="EC" id="3.2.1.67"/>
    </reaction>
</comment>
<evidence type="ECO:0000256" key="2">
    <source>
        <dbReference type="ARBA" id="ARBA00008834"/>
    </source>
</evidence>
<accession>A0A4Z1P3H1</accession>
<keyword evidence="7" id="KW-1015">Disulfide bond</keyword>
<feature type="signal peptide" evidence="17">
    <location>
        <begin position="1"/>
        <end position="21"/>
    </location>
</feature>
<sequence>MLSSKTLVLACLLSLQTLAQSSRSKTCNIEPAKGKEDSSAAILTAFKSCSSNAVIVFKEGADYNVLTPLVFPKLNNVEIRVGGNLHLPKDIPAVQKVVAAGGGKIHWFKLTGTNVDWIGSSKPENGWINSYGQQWYDANPAGKGGLPNRPKLLHFAASKSTLQHFKAKKPIGWVVSLVGDDITVSNAIIDAESSSYSKFPFNTDGFAINGERITITKSKIMNGDDAVTIHDGTKNFIFKDSTIGYETHGMSIGSLGKDSSKSEQVSNLLFDNITMLGGLYASRFKSWAGGKGLVKNVTWSNIHITNVTFPAFVTQIYQDQSVAKGPKPASGQSVELRDFTWSNFSGTINSKNPGDGSCISKPCWYDQDLPPLKHNEAVIIQCASEKVCSNFVVKGFKLKTDAGAATSAVCANLGKSANPKLGFKCANGPFIAE</sequence>
<evidence type="ECO:0000256" key="9">
    <source>
        <dbReference type="ARBA" id="ARBA00023295"/>
    </source>
</evidence>
<dbReference type="Proteomes" id="UP000298493">
    <property type="component" value="Unassembled WGS sequence"/>
</dbReference>
<evidence type="ECO:0000256" key="4">
    <source>
        <dbReference type="ARBA" id="ARBA00022729"/>
    </source>
</evidence>
<dbReference type="GO" id="GO:0004650">
    <property type="term" value="F:polygalacturonase activity"/>
    <property type="evidence" value="ECO:0007669"/>
    <property type="project" value="InterPro"/>
</dbReference>
<keyword evidence="19" id="KW-1185">Reference proteome</keyword>
<dbReference type="EC" id="3.2.1.67" evidence="12"/>
<gene>
    <name evidence="18" type="ORF">E6O75_ATG10801</name>
</gene>
<keyword evidence="8" id="KW-0325">Glycoprotein</keyword>
<dbReference type="PANTHER" id="PTHR31736">
    <property type="match status" value="1"/>
</dbReference>
<keyword evidence="5" id="KW-0677">Repeat</keyword>
<comment type="subcellular location">
    <subcellularLocation>
        <location evidence="1">Secreted</location>
    </subcellularLocation>
</comment>
<name>A0A4Z1P3H1_9PEZI</name>
<dbReference type="PANTHER" id="PTHR31736:SF11">
    <property type="entry name" value="EXOPOLYGALACTURONASE C-RELATED"/>
    <property type="match status" value="1"/>
</dbReference>
<evidence type="ECO:0000256" key="1">
    <source>
        <dbReference type="ARBA" id="ARBA00004613"/>
    </source>
</evidence>
<dbReference type="SUPFAM" id="SSF51126">
    <property type="entry name" value="Pectin lyase-like"/>
    <property type="match status" value="1"/>
</dbReference>
<evidence type="ECO:0000313" key="18">
    <source>
        <dbReference type="EMBL" id="TID22008.1"/>
    </source>
</evidence>
<dbReference type="STRING" id="86259.A0A4Z1P3H1"/>
<dbReference type="Gene3D" id="2.160.20.10">
    <property type="entry name" value="Single-stranded right-handed beta-helix, Pectin lyase-like"/>
    <property type="match status" value="1"/>
</dbReference>
<evidence type="ECO:0000256" key="12">
    <source>
        <dbReference type="ARBA" id="ARBA00038933"/>
    </source>
</evidence>
<evidence type="ECO:0000256" key="16">
    <source>
        <dbReference type="RuleBase" id="RU361169"/>
    </source>
</evidence>
<evidence type="ECO:0000256" key="11">
    <source>
        <dbReference type="ARBA" id="ARBA00037312"/>
    </source>
</evidence>
<evidence type="ECO:0000256" key="10">
    <source>
        <dbReference type="ARBA" id="ARBA00023316"/>
    </source>
</evidence>
<evidence type="ECO:0000256" key="13">
    <source>
        <dbReference type="ARBA" id="ARBA00041474"/>
    </source>
</evidence>
<dbReference type="GO" id="GO:0005975">
    <property type="term" value="P:carbohydrate metabolic process"/>
    <property type="evidence" value="ECO:0007669"/>
    <property type="project" value="InterPro"/>
</dbReference>
<keyword evidence="9 16" id="KW-0326">Glycosidase</keyword>
<evidence type="ECO:0000256" key="17">
    <source>
        <dbReference type="SAM" id="SignalP"/>
    </source>
</evidence>
<feature type="chain" id="PRO_5021269447" description="galacturonan 1,4-alpha-galacturonidase" evidence="17">
    <location>
        <begin position="22"/>
        <end position="433"/>
    </location>
</feature>
<evidence type="ECO:0000256" key="15">
    <source>
        <dbReference type="ARBA" id="ARBA00048766"/>
    </source>
</evidence>
<comment type="caution">
    <text evidence="18">The sequence shown here is derived from an EMBL/GenBank/DDBJ whole genome shotgun (WGS) entry which is preliminary data.</text>
</comment>
<evidence type="ECO:0000256" key="6">
    <source>
        <dbReference type="ARBA" id="ARBA00022801"/>
    </source>
</evidence>